<dbReference type="Gene3D" id="2.60.40.10">
    <property type="entry name" value="Immunoglobulins"/>
    <property type="match status" value="1"/>
</dbReference>
<dbReference type="PROSITE" id="PS50853">
    <property type="entry name" value="FN3"/>
    <property type="match status" value="1"/>
</dbReference>
<organism evidence="3 5">
    <name type="scientific">Bacteroides ovatus</name>
    <dbReference type="NCBI Taxonomy" id="28116"/>
    <lineage>
        <taxon>Bacteria</taxon>
        <taxon>Pseudomonadati</taxon>
        <taxon>Bacteroidota</taxon>
        <taxon>Bacteroidia</taxon>
        <taxon>Bacteroidales</taxon>
        <taxon>Bacteroidaceae</taxon>
        <taxon>Bacteroides</taxon>
    </lineage>
</organism>
<name>A0A139KTH2_BACOV</name>
<dbReference type="RefSeq" id="WP_061448443.1">
    <property type="nucleotide sequence ID" value="NZ_CAXTIO010000005.1"/>
</dbReference>
<evidence type="ECO:0000259" key="2">
    <source>
        <dbReference type="PROSITE" id="PS50853"/>
    </source>
</evidence>
<protein>
    <recommendedName>
        <fullName evidence="2">Fibronectin type-III domain-containing protein</fullName>
    </recommendedName>
</protein>
<proteinExistence type="predicted"/>
<dbReference type="EMBL" id="JAQNZF010000006">
    <property type="protein sequence ID" value="MDC2741795.1"/>
    <property type="molecule type" value="Genomic_DNA"/>
</dbReference>
<dbReference type="Pfam" id="PF00041">
    <property type="entry name" value="fn3"/>
    <property type="match status" value="1"/>
</dbReference>
<dbReference type="PROSITE" id="PS51257">
    <property type="entry name" value="PROKAR_LIPOPROTEIN"/>
    <property type="match status" value="1"/>
</dbReference>
<evidence type="ECO:0000313" key="5">
    <source>
        <dbReference type="Proteomes" id="UP000375690"/>
    </source>
</evidence>
<reference evidence="4" key="2">
    <citation type="submission" date="2022-10" db="EMBL/GenBank/DDBJ databases">
        <title>Human gut microbiome strain richness.</title>
        <authorList>
            <person name="Chen-Liaw A."/>
        </authorList>
    </citation>
    <scope>NUCLEOTIDE SEQUENCE</scope>
    <source>
        <strain evidence="4">BSD2780120875st1_E1_BSD2780120875_150330</strain>
    </source>
</reference>
<dbReference type="STRING" id="28116.Bovatus_02896"/>
<sequence>MKKYFYLLTMLAVVLSMTACSDDDNHPNTNVLDKPEVTVPDVKESSAVITWKAIGNATAYIYSLNNGNEQSTDQNTIQLTGLEPEKSYTFKVKAQKTGSIYFEDSEYAEITFTTTSEVTVYRIATFADDWDKWYYEYNDNGTVKRVYRLNGEELDREWLFAYDGNSVTVTGKNAYTMTLNSQGYVATFVDGSNTYEYTYDENGYMTKAVKNGNIASNITIENGNITQWTRFSDGVEQFKVQTYSAVPNVGGAHCIYAEGSGPSRWLVETGLFGKASANCHTSSGWQHSAVASTYTFEYDENSCIKEESKNYDGDIEKFYYTYFSE</sequence>
<dbReference type="Proteomes" id="UP000375690">
    <property type="component" value="Unassembled WGS sequence"/>
</dbReference>
<evidence type="ECO:0000313" key="4">
    <source>
        <dbReference type="EMBL" id="MDC2741795.1"/>
    </source>
</evidence>
<comment type="caution">
    <text evidence="3">The sequence shown here is derived from an EMBL/GenBank/DDBJ whole genome shotgun (WGS) entry which is preliminary data.</text>
</comment>
<dbReference type="AlphaFoldDB" id="A0A139KTH2"/>
<dbReference type="EMBL" id="VWFC01000009">
    <property type="protein sequence ID" value="KAB1327323.1"/>
    <property type="molecule type" value="Genomic_DNA"/>
</dbReference>
<reference evidence="3 5" key="1">
    <citation type="journal article" date="2019" name="Nat. Med.">
        <title>A library of human gut bacterial isolates paired with longitudinal multiomics data enables mechanistic microbiome research.</title>
        <authorList>
            <person name="Poyet M."/>
            <person name="Groussin M."/>
            <person name="Gibbons S.M."/>
            <person name="Avila-Pacheco J."/>
            <person name="Jiang X."/>
            <person name="Kearney S.M."/>
            <person name="Perrotta A.R."/>
            <person name="Berdy B."/>
            <person name="Zhao S."/>
            <person name="Lieberman T.D."/>
            <person name="Swanson P.K."/>
            <person name="Smith M."/>
            <person name="Roesemann S."/>
            <person name="Alexander J.E."/>
            <person name="Rich S.A."/>
            <person name="Livny J."/>
            <person name="Vlamakis H."/>
            <person name="Clish C."/>
            <person name="Bullock K."/>
            <person name="Deik A."/>
            <person name="Scott J."/>
            <person name="Pierce K.A."/>
            <person name="Xavier R.J."/>
            <person name="Alm E.J."/>
        </authorList>
    </citation>
    <scope>NUCLEOTIDE SEQUENCE [LARGE SCALE GENOMIC DNA]</scope>
    <source>
        <strain evidence="3 5">BIOML-A2</strain>
    </source>
</reference>
<dbReference type="SMART" id="SM00060">
    <property type="entry name" value="FN3"/>
    <property type="match status" value="1"/>
</dbReference>
<dbReference type="CDD" id="cd00063">
    <property type="entry name" value="FN3"/>
    <property type="match status" value="1"/>
</dbReference>
<dbReference type="InterPro" id="IPR011050">
    <property type="entry name" value="Pectin_lyase_fold/virulence"/>
</dbReference>
<evidence type="ECO:0000256" key="1">
    <source>
        <dbReference type="SAM" id="SignalP"/>
    </source>
</evidence>
<feature type="chain" id="PRO_5042681821" description="Fibronectin type-III domain-containing protein" evidence="1">
    <location>
        <begin position="22"/>
        <end position="325"/>
    </location>
</feature>
<feature type="signal peptide" evidence="1">
    <location>
        <begin position="1"/>
        <end position="21"/>
    </location>
</feature>
<feature type="domain" description="Fibronectin type-III" evidence="2">
    <location>
        <begin position="34"/>
        <end position="118"/>
    </location>
</feature>
<dbReference type="InterPro" id="IPR013783">
    <property type="entry name" value="Ig-like_fold"/>
</dbReference>
<evidence type="ECO:0000313" key="3">
    <source>
        <dbReference type="EMBL" id="KAB1327323.1"/>
    </source>
</evidence>
<dbReference type="SUPFAM" id="SSF49265">
    <property type="entry name" value="Fibronectin type III"/>
    <property type="match status" value="1"/>
</dbReference>
<accession>A0A139KTH2</accession>
<dbReference type="InterPro" id="IPR036116">
    <property type="entry name" value="FN3_sf"/>
</dbReference>
<dbReference type="SUPFAM" id="SSF51126">
    <property type="entry name" value="Pectin lyase-like"/>
    <property type="match status" value="1"/>
</dbReference>
<dbReference type="Proteomes" id="UP001219389">
    <property type="component" value="Unassembled WGS sequence"/>
</dbReference>
<gene>
    <name evidence="3" type="ORF">F3B53_10075</name>
    <name evidence="4" type="ORF">PO382_06110</name>
</gene>
<keyword evidence="1" id="KW-0732">Signal</keyword>
<dbReference type="InterPro" id="IPR003961">
    <property type="entry name" value="FN3_dom"/>
</dbReference>